<dbReference type="InterPro" id="IPR012910">
    <property type="entry name" value="Plug_dom"/>
</dbReference>
<accession>A0A1G7CLH6</accession>
<keyword evidence="6 7" id="KW-0998">Cell outer membrane</keyword>
<organism evidence="9 10">
    <name type="scientific">Mucilaginibacter pineti</name>
    <dbReference type="NCBI Taxonomy" id="1391627"/>
    <lineage>
        <taxon>Bacteria</taxon>
        <taxon>Pseudomonadati</taxon>
        <taxon>Bacteroidota</taxon>
        <taxon>Sphingobacteriia</taxon>
        <taxon>Sphingobacteriales</taxon>
        <taxon>Sphingobacteriaceae</taxon>
        <taxon>Mucilaginibacter</taxon>
    </lineage>
</organism>
<dbReference type="InterPro" id="IPR039426">
    <property type="entry name" value="TonB-dep_rcpt-like"/>
</dbReference>
<evidence type="ECO:0000313" key="10">
    <source>
        <dbReference type="Proteomes" id="UP000199072"/>
    </source>
</evidence>
<gene>
    <name evidence="9" type="ORF">SAMN05216464_1066</name>
</gene>
<reference evidence="9 10" key="1">
    <citation type="submission" date="2016-10" db="EMBL/GenBank/DDBJ databases">
        <authorList>
            <person name="de Groot N.N."/>
        </authorList>
    </citation>
    <scope>NUCLEOTIDE SEQUENCE [LARGE SCALE GENOMIC DNA]</scope>
    <source>
        <strain evidence="9 10">47C3B</strain>
    </source>
</reference>
<evidence type="ECO:0000313" key="9">
    <source>
        <dbReference type="EMBL" id="SDE40218.1"/>
    </source>
</evidence>
<evidence type="ECO:0000256" key="1">
    <source>
        <dbReference type="ARBA" id="ARBA00004571"/>
    </source>
</evidence>
<dbReference type="Gene3D" id="2.60.40.1120">
    <property type="entry name" value="Carboxypeptidase-like, regulatory domain"/>
    <property type="match status" value="1"/>
</dbReference>
<evidence type="ECO:0000259" key="8">
    <source>
        <dbReference type="Pfam" id="PF07715"/>
    </source>
</evidence>
<dbReference type="AlphaFoldDB" id="A0A1G7CLH6"/>
<dbReference type="OrthoDB" id="9768177at2"/>
<evidence type="ECO:0000256" key="4">
    <source>
        <dbReference type="ARBA" id="ARBA00022692"/>
    </source>
</evidence>
<dbReference type="Proteomes" id="UP000199072">
    <property type="component" value="Unassembled WGS sequence"/>
</dbReference>
<keyword evidence="2 7" id="KW-0813">Transport</keyword>
<sequence>MHFYVFSESGEQPCPLKKILLVMKLTFVLIVAALLQVHARSFAQNITLNERNISLSKVFTAIKSQTGYDFIYNPQMLDKAKPVSIHLTNTPLVKVLEDCFKDQPVTYTIDQKTIIVKEKEQSLFDKIKNALAIPITISGKVTDTIGTPLPGATVKNITQNTSTITNDNGTFLISALTGDKITVTFIGYNSYVFTVTENLPYQAIILHSFNSKLDEVIVSTGYQDIPKERATGSFYKLDNQLINQRVSPDIISRLDGLTSGLLFDNHDSQQHTIQIHGLSTLNYGSASPLIVLDNFPYAGNINNINPNDIESITILKDAAASSIWGARAGNGVIVITTKKAKANQPLTVNINSNITISPKPNLFSANQMSVNGYIDLEKNLFSQGYYDALFSNPSFPAYSQVVDILNQQRNGQISDSQANQAINQLRGQDVRTDMQKYLYQNSVNQQYYLNLTGSGNNIRYLASAGYDNDLSNLKGNGNNRLTIRSNNIIDLTKKWQLQTDLILTKSNSTANSPGGYGGYKIYPNSISPYARLVNNDGTPAAIDLYYSKAFTDTAGAGKLLDWKYRPLQELQNNNNKSTNTDILLNLGTSYKVFNWLRAEVKYQYEQSWDDLNNLQNLDSYVTRDAINTYTQIHGSAVTYIVPKNAILNSQETINKQQAVRGQLNIDHTWNDKNQFSAIVGSEIRETQSSSIYGMTYGYDPNTLTTTPVDFVNLYPTYDGIYGNTYITNGTRFTKLVNRFVSVFGNASYTYANKYTISASARRDASNIFGVSTNQKWQPLWSTGAMWKIDREKFYNVSWLPELSLRLTYGESGNLSPNESALTKIQYYTASRNPINLPYVGINSPPNPHLSWEQVKTLNIGLDFSSFGNRMNGSFEYYTKHSDDLINGVQLDPTVGFSNARQNSASIFSKGIDLVLNSLNTNGAIKWRSTVLFNYVNYKVVKNLNPPATQGLVSSGTYIFPILNYNPYEIVTYKWAGLNPKTGDPQGYVNGVVSTDYNALTQTQLDQQVNNGSAIPPVFGTIRNTFQWKNFSLAVNITYKLNYYFLRPATNYSNLITSGSGGYSDYDQRWQKPGDEMHTNVPSFIYPTNSQRDVFYQYSSINVEKGDNFKLNDIYFSYDFIPHRKILGFKSLQFYLYANQLNFILWKANKAGIDPDIIYDIKPPVSYSAGIKASL</sequence>
<dbReference type="InterPro" id="IPR037066">
    <property type="entry name" value="Plug_dom_sf"/>
</dbReference>
<keyword evidence="3 7" id="KW-1134">Transmembrane beta strand</keyword>
<dbReference type="InterPro" id="IPR023996">
    <property type="entry name" value="TonB-dep_OMP_SusC/RagA"/>
</dbReference>
<proteinExistence type="inferred from homology"/>
<protein>
    <submittedName>
        <fullName evidence="9">TonB-linked outer membrane protein, SusC/RagA family</fullName>
    </submittedName>
</protein>
<keyword evidence="4 7" id="KW-0812">Transmembrane</keyword>
<dbReference type="SUPFAM" id="SSF56935">
    <property type="entry name" value="Porins"/>
    <property type="match status" value="1"/>
</dbReference>
<evidence type="ECO:0000256" key="6">
    <source>
        <dbReference type="ARBA" id="ARBA00023237"/>
    </source>
</evidence>
<dbReference type="PROSITE" id="PS52016">
    <property type="entry name" value="TONB_DEPENDENT_REC_3"/>
    <property type="match status" value="1"/>
</dbReference>
<dbReference type="Gene3D" id="2.170.130.10">
    <property type="entry name" value="TonB-dependent receptor, plug domain"/>
    <property type="match status" value="1"/>
</dbReference>
<dbReference type="GO" id="GO:0009279">
    <property type="term" value="C:cell outer membrane"/>
    <property type="evidence" value="ECO:0007669"/>
    <property type="project" value="UniProtKB-SubCell"/>
</dbReference>
<dbReference type="STRING" id="1391627.SAMN05216464_1066"/>
<dbReference type="NCBIfam" id="TIGR04056">
    <property type="entry name" value="OMP_RagA_SusC"/>
    <property type="match status" value="1"/>
</dbReference>
<dbReference type="EMBL" id="FNAI01000006">
    <property type="protein sequence ID" value="SDE40218.1"/>
    <property type="molecule type" value="Genomic_DNA"/>
</dbReference>
<name>A0A1G7CLH6_9SPHI</name>
<dbReference type="Pfam" id="PF13715">
    <property type="entry name" value="CarbopepD_reg_2"/>
    <property type="match status" value="1"/>
</dbReference>
<dbReference type="Gene3D" id="2.40.170.20">
    <property type="entry name" value="TonB-dependent receptor, beta-barrel domain"/>
    <property type="match status" value="1"/>
</dbReference>
<evidence type="ECO:0000256" key="5">
    <source>
        <dbReference type="ARBA" id="ARBA00023136"/>
    </source>
</evidence>
<comment type="subcellular location">
    <subcellularLocation>
        <location evidence="1 7">Cell outer membrane</location>
        <topology evidence="1 7">Multi-pass membrane protein</topology>
    </subcellularLocation>
</comment>
<dbReference type="NCBIfam" id="TIGR04057">
    <property type="entry name" value="SusC_RagA_signa"/>
    <property type="match status" value="1"/>
</dbReference>
<evidence type="ECO:0000256" key="3">
    <source>
        <dbReference type="ARBA" id="ARBA00022452"/>
    </source>
</evidence>
<dbReference type="InterPro" id="IPR008969">
    <property type="entry name" value="CarboxyPept-like_regulatory"/>
</dbReference>
<keyword evidence="10" id="KW-1185">Reference proteome</keyword>
<dbReference type="Pfam" id="PF07715">
    <property type="entry name" value="Plug"/>
    <property type="match status" value="1"/>
</dbReference>
<dbReference type="InterPro" id="IPR023997">
    <property type="entry name" value="TonB-dep_OMP_SusC/RagA_CS"/>
</dbReference>
<feature type="domain" description="TonB-dependent receptor plug" evidence="8">
    <location>
        <begin position="227"/>
        <end position="332"/>
    </location>
</feature>
<evidence type="ECO:0000256" key="7">
    <source>
        <dbReference type="PROSITE-ProRule" id="PRU01360"/>
    </source>
</evidence>
<keyword evidence="5 7" id="KW-0472">Membrane</keyword>
<comment type="similarity">
    <text evidence="7">Belongs to the TonB-dependent receptor family.</text>
</comment>
<dbReference type="SUPFAM" id="SSF49464">
    <property type="entry name" value="Carboxypeptidase regulatory domain-like"/>
    <property type="match status" value="1"/>
</dbReference>
<dbReference type="InterPro" id="IPR036942">
    <property type="entry name" value="Beta-barrel_TonB_sf"/>
</dbReference>
<evidence type="ECO:0000256" key="2">
    <source>
        <dbReference type="ARBA" id="ARBA00022448"/>
    </source>
</evidence>